<dbReference type="PANTHER" id="PTHR47969">
    <property type="entry name" value="CHROMOSOME-ASSOCIATED KINESIN KIF4A-RELATED"/>
    <property type="match status" value="1"/>
</dbReference>
<dbReference type="GO" id="GO:0005875">
    <property type="term" value="C:microtubule associated complex"/>
    <property type="evidence" value="ECO:0007669"/>
    <property type="project" value="TreeGrafter"/>
</dbReference>
<dbReference type="PANTHER" id="PTHR47969:SF6">
    <property type="entry name" value="KINESIN-LIKE PROTEIN KIN-4C"/>
    <property type="match status" value="1"/>
</dbReference>
<gene>
    <name evidence="4" type="ORF">K2173_028495</name>
</gene>
<feature type="domain" description="Tesmin/TSO1-like CXC" evidence="3">
    <location>
        <begin position="340"/>
        <end position="384"/>
    </location>
</feature>
<organism evidence="4 5">
    <name type="scientific">Erythroxylum novogranatense</name>
    <dbReference type="NCBI Taxonomy" id="1862640"/>
    <lineage>
        <taxon>Eukaryota</taxon>
        <taxon>Viridiplantae</taxon>
        <taxon>Streptophyta</taxon>
        <taxon>Embryophyta</taxon>
        <taxon>Tracheophyta</taxon>
        <taxon>Spermatophyta</taxon>
        <taxon>Magnoliopsida</taxon>
        <taxon>eudicotyledons</taxon>
        <taxon>Gunneridae</taxon>
        <taxon>Pentapetalae</taxon>
        <taxon>rosids</taxon>
        <taxon>fabids</taxon>
        <taxon>Malpighiales</taxon>
        <taxon>Erythroxylaceae</taxon>
        <taxon>Erythroxylum</taxon>
    </lineage>
</organism>
<dbReference type="InterPro" id="IPR033467">
    <property type="entry name" value="Tesmin/TSO1-like_CXC"/>
</dbReference>
<dbReference type="Proteomes" id="UP001159364">
    <property type="component" value="Linkage Group LG02"/>
</dbReference>
<dbReference type="SMART" id="SM01114">
    <property type="entry name" value="CXC"/>
    <property type="match status" value="1"/>
</dbReference>
<dbReference type="GO" id="GO:0051231">
    <property type="term" value="P:spindle elongation"/>
    <property type="evidence" value="ECO:0007669"/>
    <property type="project" value="TreeGrafter"/>
</dbReference>
<dbReference type="GO" id="GO:0007018">
    <property type="term" value="P:microtubule-based movement"/>
    <property type="evidence" value="ECO:0007669"/>
    <property type="project" value="InterPro"/>
</dbReference>
<name>A0AAV8U4U3_9ROSI</name>
<feature type="coiled-coil region" evidence="1">
    <location>
        <begin position="218"/>
        <end position="259"/>
    </location>
</feature>
<keyword evidence="1" id="KW-0175">Coiled coil</keyword>
<accession>A0AAV8U4U3</accession>
<dbReference type="EMBL" id="JAIWQS010000002">
    <property type="protein sequence ID" value="KAJ8773318.1"/>
    <property type="molecule type" value="Genomic_DNA"/>
</dbReference>
<dbReference type="AlphaFoldDB" id="A0AAV8U4U3"/>
<protein>
    <recommendedName>
        <fullName evidence="3">Tesmin/TSO1-like CXC domain-containing protein</fullName>
    </recommendedName>
</protein>
<dbReference type="InterPro" id="IPR027640">
    <property type="entry name" value="Kinesin-like_fam"/>
</dbReference>
<evidence type="ECO:0000313" key="4">
    <source>
        <dbReference type="EMBL" id="KAJ8773318.1"/>
    </source>
</evidence>
<proteinExistence type="predicted"/>
<evidence type="ECO:0000256" key="2">
    <source>
        <dbReference type="SAM" id="MobiDB-lite"/>
    </source>
</evidence>
<evidence type="ECO:0000256" key="1">
    <source>
        <dbReference type="SAM" id="Coils"/>
    </source>
</evidence>
<keyword evidence="5" id="KW-1185">Reference proteome</keyword>
<feature type="compositionally biased region" description="Basic and acidic residues" evidence="2">
    <location>
        <begin position="419"/>
        <end position="432"/>
    </location>
</feature>
<evidence type="ECO:0000259" key="3">
    <source>
        <dbReference type="SMART" id="SM01114"/>
    </source>
</evidence>
<reference evidence="4 5" key="1">
    <citation type="submission" date="2021-09" db="EMBL/GenBank/DDBJ databases">
        <title>Genomic insights and catalytic innovation underlie evolution of tropane alkaloids biosynthesis.</title>
        <authorList>
            <person name="Wang Y.-J."/>
            <person name="Tian T."/>
            <person name="Huang J.-P."/>
            <person name="Huang S.-X."/>
        </authorList>
    </citation>
    <scope>NUCLEOTIDE SEQUENCE [LARGE SCALE GENOMIC DNA]</scope>
    <source>
        <strain evidence="4">KIB-2018</strain>
        <tissue evidence="4">Leaf</tissue>
    </source>
</reference>
<evidence type="ECO:0000313" key="5">
    <source>
        <dbReference type="Proteomes" id="UP001159364"/>
    </source>
</evidence>
<dbReference type="Pfam" id="PF25764">
    <property type="entry name" value="KIF21A_4th"/>
    <property type="match status" value="1"/>
</dbReference>
<sequence>MKKPNHRSKPASPSGSSDDRKQQHHEKRVCNLEKENEALKREIEELKSKLASSSPNSVDRLRKQKDGEPQKLSAIEEQVVELQKKLNAHFQLSSQKQKRGESGKPHQDEIQRLKVQKVELLCKIKLQSVQFRLSKALLEKEVLQLKKEQRRNAYEMRKLLAQNQRQKLVLQRKTEEASVVTKRLKQMLEARKALSQKVSGNRDGSPGVQGFEIELKIAERVEEIRSEFERQMEEMADEVRKYEEEAEMLREENLRYLLQEKEVDCVARDSELKDLKDEVVRLSSLVGQLRLPKALVVIRNPQIELVKSLSPVESSMGSTDLRSSGSEYSGCHSNVVDKSTPVACCSCTKRSLCKTTKCECRAVGSCCGASCGCATSKCRNREGSATKTDGSLQHVVQDSVLCSETMEMEKTALVSQDPDLDKDSGAGRKPLREIGGTLMNKSSAQSDQEIRVQKPVVQLDNAADSYLQTADAVDSMKVEKVIVAEVPKRLTRGKRSKRKSLVKKCDVQ</sequence>
<dbReference type="GO" id="GO:0007052">
    <property type="term" value="P:mitotic spindle organization"/>
    <property type="evidence" value="ECO:0007669"/>
    <property type="project" value="TreeGrafter"/>
</dbReference>
<feature type="region of interest" description="Disordered" evidence="2">
    <location>
        <begin position="1"/>
        <end position="70"/>
    </location>
</feature>
<feature type="compositionally biased region" description="Basic and acidic residues" evidence="2">
    <location>
        <begin position="28"/>
        <end position="48"/>
    </location>
</feature>
<feature type="region of interest" description="Disordered" evidence="2">
    <location>
        <begin position="412"/>
        <end position="449"/>
    </location>
</feature>
<dbReference type="GO" id="GO:0003777">
    <property type="term" value="F:microtubule motor activity"/>
    <property type="evidence" value="ECO:0007669"/>
    <property type="project" value="InterPro"/>
</dbReference>
<comment type="caution">
    <text evidence="4">The sequence shown here is derived from an EMBL/GenBank/DDBJ whole genome shotgun (WGS) entry which is preliminary data.</text>
</comment>
<feature type="compositionally biased region" description="Basic and acidic residues" evidence="2">
    <location>
        <begin position="59"/>
        <end position="69"/>
    </location>
</feature>